<keyword evidence="3" id="KW-1185">Reference proteome</keyword>
<protein>
    <submittedName>
        <fullName evidence="2">Uncharacterized protein</fullName>
    </submittedName>
</protein>
<evidence type="ECO:0000256" key="1">
    <source>
        <dbReference type="SAM" id="MobiDB-lite"/>
    </source>
</evidence>
<feature type="compositionally biased region" description="Basic residues" evidence="1">
    <location>
        <begin position="1"/>
        <end position="10"/>
    </location>
</feature>
<feature type="region of interest" description="Disordered" evidence="1">
    <location>
        <begin position="1"/>
        <end position="104"/>
    </location>
</feature>
<reference evidence="2" key="1">
    <citation type="submission" date="2018-11" db="EMBL/GenBank/DDBJ databases">
        <authorList>
            <consortium name="Pathogen Informatics"/>
        </authorList>
    </citation>
    <scope>NUCLEOTIDE SEQUENCE</scope>
</reference>
<organism evidence="2 3">
    <name type="scientific">Protopolystoma xenopodis</name>
    <dbReference type="NCBI Taxonomy" id="117903"/>
    <lineage>
        <taxon>Eukaryota</taxon>
        <taxon>Metazoa</taxon>
        <taxon>Spiralia</taxon>
        <taxon>Lophotrochozoa</taxon>
        <taxon>Platyhelminthes</taxon>
        <taxon>Monogenea</taxon>
        <taxon>Polyopisthocotylea</taxon>
        <taxon>Polystomatidea</taxon>
        <taxon>Polystomatidae</taxon>
        <taxon>Protopolystoma</taxon>
    </lineage>
</organism>
<proteinExistence type="predicted"/>
<dbReference type="AlphaFoldDB" id="A0A3S5AX52"/>
<accession>A0A3S5AX52</accession>
<evidence type="ECO:0000313" key="3">
    <source>
        <dbReference type="Proteomes" id="UP000784294"/>
    </source>
</evidence>
<dbReference type="Proteomes" id="UP000784294">
    <property type="component" value="Unassembled WGS sequence"/>
</dbReference>
<comment type="caution">
    <text evidence="2">The sequence shown here is derived from an EMBL/GenBank/DDBJ whole genome shotgun (WGS) entry which is preliminary data.</text>
</comment>
<gene>
    <name evidence="2" type="ORF">PXEA_LOCUS24310</name>
</gene>
<name>A0A3S5AX52_9PLAT</name>
<evidence type="ECO:0000313" key="2">
    <source>
        <dbReference type="EMBL" id="VEL30870.1"/>
    </source>
</evidence>
<feature type="compositionally biased region" description="Polar residues" evidence="1">
    <location>
        <begin position="65"/>
        <end position="80"/>
    </location>
</feature>
<dbReference type="EMBL" id="CAAALY010116414">
    <property type="protein sequence ID" value="VEL30870.1"/>
    <property type="molecule type" value="Genomic_DNA"/>
</dbReference>
<sequence length="147" mass="15122">MGTGPKKSKRASSGQAGPSRPVHTSPGVIRSVGPLDTSGSFEPGPPRRRTPLQSVPFELPHRAATSLTPEGQMSLVMTTDSPRRPRGVSAGALHPGGVDETAYSEREIIEMVPSGSAGAGRRSRGDSQGYAAAPEVGLKAVVCVPSP</sequence>